<dbReference type="PANTHER" id="PTHR23534:SF1">
    <property type="entry name" value="MAJOR FACILITATOR SUPERFAMILY PROTEIN"/>
    <property type="match status" value="1"/>
</dbReference>
<dbReference type="SUPFAM" id="SSF103473">
    <property type="entry name" value="MFS general substrate transporter"/>
    <property type="match status" value="1"/>
</dbReference>
<name>A0A3S5F231_SERRU</name>
<dbReference type="EMBL" id="LR134493">
    <property type="protein sequence ID" value="VEI68062.1"/>
    <property type="molecule type" value="Genomic_DNA"/>
</dbReference>
<feature type="transmembrane region" description="Helical" evidence="4">
    <location>
        <begin position="133"/>
        <end position="157"/>
    </location>
</feature>
<feature type="transmembrane region" description="Helical" evidence="4">
    <location>
        <begin position="278"/>
        <end position="298"/>
    </location>
</feature>
<evidence type="ECO:0000313" key="6">
    <source>
        <dbReference type="Proteomes" id="UP000281904"/>
    </source>
</evidence>
<accession>A0A3S5F231</accession>
<organism evidence="5 6">
    <name type="scientific">Serratia rubidaea</name>
    <name type="common">Serratia marinorubra</name>
    <dbReference type="NCBI Taxonomy" id="61652"/>
    <lineage>
        <taxon>Bacteria</taxon>
        <taxon>Pseudomonadati</taxon>
        <taxon>Pseudomonadota</taxon>
        <taxon>Gammaproteobacteria</taxon>
        <taxon>Enterobacterales</taxon>
        <taxon>Yersiniaceae</taxon>
        <taxon>Serratia</taxon>
    </lineage>
</organism>
<keyword evidence="2 4" id="KW-1133">Transmembrane helix</keyword>
<dbReference type="Proteomes" id="UP000281904">
    <property type="component" value="Chromosome"/>
</dbReference>
<evidence type="ECO:0000256" key="4">
    <source>
        <dbReference type="SAM" id="Phobius"/>
    </source>
</evidence>
<dbReference type="Pfam" id="PF07690">
    <property type="entry name" value="MFS_1"/>
    <property type="match status" value="1"/>
</dbReference>
<feature type="transmembrane region" description="Helical" evidence="4">
    <location>
        <begin position="347"/>
        <end position="366"/>
    </location>
</feature>
<keyword evidence="3 4" id="KW-0472">Membrane</keyword>
<feature type="transmembrane region" description="Helical" evidence="4">
    <location>
        <begin position="163"/>
        <end position="186"/>
    </location>
</feature>
<dbReference type="RefSeq" id="WP_126531914.1">
    <property type="nucleotide sequence ID" value="NZ_LR134493.1"/>
</dbReference>
<reference evidence="5 6" key="1">
    <citation type="submission" date="2018-12" db="EMBL/GenBank/DDBJ databases">
        <authorList>
            <consortium name="Pathogen Informatics"/>
        </authorList>
    </citation>
    <scope>NUCLEOTIDE SEQUENCE [LARGE SCALE GENOMIC DNA]</scope>
    <source>
        <strain evidence="5 6">NCTC10036</strain>
    </source>
</reference>
<keyword evidence="1 4" id="KW-0812">Transmembrane</keyword>
<feature type="transmembrane region" description="Helical" evidence="4">
    <location>
        <begin position="304"/>
        <end position="326"/>
    </location>
</feature>
<feature type="transmembrane region" description="Helical" evidence="4">
    <location>
        <begin position="372"/>
        <end position="390"/>
    </location>
</feature>
<dbReference type="Gene3D" id="1.20.1250.20">
    <property type="entry name" value="MFS general substrate transporter like domains"/>
    <property type="match status" value="1"/>
</dbReference>
<feature type="transmembrane region" description="Helical" evidence="4">
    <location>
        <begin position="47"/>
        <end position="65"/>
    </location>
</feature>
<dbReference type="PANTHER" id="PTHR23534">
    <property type="entry name" value="MFS PERMEASE"/>
    <property type="match status" value="1"/>
</dbReference>
<feature type="transmembrane region" description="Helical" evidence="4">
    <location>
        <begin position="214"/>
        <end position="240"/>
    </location>
</feature>
<dbReference type="InterPro" id="IPR036259">
    <property type="entry name" value="MFS_trans_sf"/>
</dbReference>
<feature type="transmembrane region" description="Helical" evidence="4">
    <location>
        <begin position="72"/>
        <end position="91"/>
    </location>
</feature>
<evidence type="ECO:0000256" key="3">
    <source>
        <dbReference type="ARBA" id="ARBA00023136"/>
    </source>
</evidence>
<protein>
    <submittedName>
        <fullName evidence="5">Major Facilitator Superfamily</fullName>
    </submittedName>
</protein>
<gene>
    <name evidence="5" type="ORF">NCTC10036_03220</name>
</gene>
<dbReference type="AlphaFoldDB" id="A0A3S5F231"/>
<dbReference type="GO" id="GO:0022857">
    <property type="term" value="F:transmembrane transporter activity"/>
    <property type="evidence" value="ECO:0007669"/>
    <property type="project" value="InterPro"/>
</dbReference>
<feature type="transmembrane region" description="Helical" evidence="4">
    <location>
        <begin position="97"/>
        <end position="121"/>
    </location>
</feature>
<feature type="transmembrane region" description="Helical" evidence="4">
    <location>
        <begin position="252"/>
        <end position="271"/>
    </location>
</feature>
<evidence type="ECO:0000256" key="1">
    <source>
        <dbReference type="ARBA" id="ARBA00022692"/>
    </source>
</evidence>
<evidence type="ECO:0000256" key="2">
    <source>
        <dbReference type="ARBA" id="ARBA00022989"/>
    </source>
</evidence>
<dbReference type="InterPro" id="IPR011701">
    <property type="entry name" value="MFS"/>
</dbReference>
<sequence length="405" mass="42807">MRHLPKEVWVLTLCQVLFTAGISVDLTITSLAGQSLTAHPDLATVPFALLTVGGALAMPVLGWHFRTYGRRSALIAGSITGLSGALISTSSVWMHSFWGLCLGCLLVGAFQASAQFYRLAAGDLVTHESKQHAVSLVLAGGVIAAFFGPALAVWGAALWPTSLYAGSYLIVGLLTLFCVVLLSVGYRTDALPAPSSMPAEKPLRAYSALKQPTYLVATLNGVLITSVMMLLMSAAPLAIVQAGKTMADGAAVMQWHLVGMYAPSLIAGFTFRKLGAGASLVIGIILTLLAVLVGMHDAHHLSSYYWALALLGVGWNINFVTSSILLSHGDNLHLRRSAQTASETLRYFFSSVASLTAAAALGYAGWRGLNIAMLPLLLIGIVSCGWWFIVTKAKSGQGSNQPDYK</sequence>
<evidence type="ECO:0000313" key="5">
    <source>
        <dbReference type="EMBL" id="VEI68062.1"/>
    </source>
</evidence>
<proteinExistence type="predicted"/>